<name>A0ABW4P2K0_9NOCA</name>
<organism evidence="1 2">
    <name type="scientific">Rhodococcus gannanensis</name>
    <dbReference type="NCBI Taxonomy" id="1960308"/>
    <lineage>
        <taxon>Bacteria</taxon>
        <taxon>Bacillati</taxon>
        <taxon>Actinomycetota</taxon>
        <taxon>Actinomycetes</taxon>
        <taxon>Mycobacteriales</taxon>
        <taxon>Nocardiaceae</taxon>
        <taxon>Rhodococcus</taxon>
    </lineage>
</organism>
<evidence type="ECO:0000313" key="2">
    <source>
        <dbReference type="Proteomes" id="UP001597286"/>
    </source>
</evidence>
<keyword evidence="2" id="KW-1185">Reference proteome</keyword>
<dbReference type="InterPro" id="IPR009409">
    <property type="entry name" value="DUF1059"/>
</dbReference>
<gene>
    <name evidence="1" type="ORF">ACFSJG_08035</name>
</gene>
<evidence type="ECO:0000313" key="1">
    <source>
        <dbReference type="EMBL" id="MFD1812159.1"/>
    </source>
</evidence>
<dbReference type="RefSeq" id="WP_378484677.1">
    <property type="nucleotide sequence ID" value="NZ_JBHUFB010000009.1"/>
</dbReference>
<dbReference type="Proteomes" id="UP001597286">
    <property type="component" value="Unassembled WGS sequence"/>
</dbReference>
<dbReference type="Pfam" id="PF06348">
    <property type="entry name" value="DUF1059"/>
    <property type="match status" value="1"/>
</dbReference>
<sequence>MRIKTRLSCPCGAGITGSDEDDLVEKTRSHLADVHPGMNYSRDEILFIAY</sequence>
<dbReference type="EMBL" id="JBHUFB010000009">
    <property type="protein sequence ID" value="MFD1812159.1"/>
    <property type="molecule type" value="Genomic_DNA"/>
</dbReference>
<comment type="caution">
    <text evidence="1">The sequence shown here is derived from an EMBL/GenBank/DDBJ whole genome shotgun (WGS) entry which is preliminary data.</text>
</comment>
<proteinExistence type="predicted"/>
<reference evidence="2" key="1">
    <citation type="journal article" date="2019" name="Int. J. Syst. Evol. Microbiol.">
        <title>The Global Catalogue of Microorganisms (GCM) 10K type strain sequencing project: providing services to taxonomists for standard genome sequencing and annotation.</title>
        <authorList>
            <consortium name="The Broad Institute Genomics Platform"/>
            <consortium name="The Broad Institute Genome Sequencing Center for Infectious Disease"/>
            <person name="Wu L."/>
            <person name="Ma J."/>
        </authorList>
    </citation>
    <scope>NUCLEOTIDE SEQUENCE [LARGE SCALE GENOMIC DNA]</scope>
    <source>
        <strain evidence="2">DT72</strain>
    </source>
</reference>
<accession>A0ABW4P2K0</accession>
<protein>
    <submittedName>
        <fullName evidence="1">DUF1059 domain-containing protein</fullName>
    </submittedName>
</protein>